<feature type="transmembrane region" description="Helical" evidence="4">
    <location>
        <begin position="135"/>
        <end position="154"/>
    </location>
</feature>
<dbReference type="PROSITE" id="PS51755">
    <property type="entry name" value="OMPR_PHOB"/>
    <property type="match status" value="1"/>
</dbReference>
<evidence type="ECO:0000259" key="6">
    <source>
        <dbReference type="PROSITE" id="PS51755"/>
    </source>
</evidence>
<dbReference type="GO" id="GO:0003677">
    <property type="term" value="F:DNA binding"/>
    <property type="evidence" value="ECO:0007669"/>
    <property type="project" value="UniProtKB-UniRule"/>
</dbReference>
<evidence type="ECO:0000313" key="7">
    <source>
        <dbReference type="EMBL" id="RUO39559.1"/>
    </source>
</evidence>
<dbReference type="Gene3D" id="1.10.10.10">
    <property type="entry name" value="Winged helix-like DNA-binding domain superfamily/Winged helix DNA-binding domain"/>
    <property type="match status" value="1"/>
</dbReference>
<evidence type="ECO:0000313" key="8">
    <source>
        <dbReference type="Proteomes" id="UP000287766"/>
    </source>
</evidence>
<feature type="domain" description="Response regulatory" evidence="5">
    <location>
        <begin position="178"/>
        <end position="291"/>
    </location>
</feature>
<name>A0A7Z6ZSQ4_9GAMM</name>
<dbReference type="InterPro" id="IPR001789">
    <property type="entry name" value="Sig_transdc_resp-reg_receiver"/>
</dbReference>
<keyword evidence="1 3" id="KW-0238">DNA-binding</keyword>
<evidence type="ECO:0000256" key="4">
    <source>
        <dbReference type="SAM" id="Phobius"/>
    </source>
</evidence>
<accession>A0A7Z6ZSQ4</accession>
<dbReference type="Pfam" id="PF00072">
    <property type="entry name" value="Response_reg"/>
    <property type="match status" value="1"/>
</dbReference>
<evidence type="ECO:0000259" key="5">
    <source>
        <dbReference type="PROSITE" id="PS50110"/>
    </source>
</evidence>
<evidence type="ECO:0008006" key="9">
    <source>
        <dbReference type="Google" id="ProtNLM"/>
    </source>
</evidence>
<sequence length="303" mass="34138">MIELGAPLKYTFDGFTIDSDQLCIDYQGKLLQIDSRIIKLMILLIQKYPEVVSQKELLETLWNGSVVSTWSASRLVADARTFFKSHQYDLAIIQTLRGRGYRLAPELAQRLNQPNNSVTPSQPVTTPTPAKNKKVWISTVVMLAIAAISAPIYMTAFHTEANTPRVIKYSEPLEVVGRILWVDDNPSNNEREVTYFETHAFGVYSALTTDDALTLLELYNYDIVISDMGRHDDPLAGMRLLDAMRARGDDTPFVLYTIVANEAQRHLFAEKGGYAVTTNPDTLVETIMNMPLQNSSNRFKDKP</sequence>
<evidence type="ECO:0000256" key="2">
    <source>
        <dbReference type="PROSITE-ProRule" id="PRU00169"/>
    </source>
</evidence>
<dbReference type="CDD" id="cd00156">
    <property type="entry name" value="REC"/>
    <property type="match status" value="1"/>
</dbReference>
<keyword evidence="4" id="KW-0812">Transmembrane</keyword>
<keyword evidence="4" id="KW-1133">Transmembrane helix</keyword>
<evidence type="ECO:0000256" key="3">
    <source>
        <dbReference type="PROSITE-ProRule" id="PRU01091"/>
    </source>
</evidence>
<dbReference type="PROSITE" id="PS50110">
    <property type="entry name" value="RESPONSE_REGULATORY"/>
    <property type="match status" value="1"/>
</dbReference>
<dbReference type="InterPro" id="IPR036388">
    <property type="entry name" value="WH-like_DNA-bd_sf"/>
</dbReference>
<gene>
    <name evidence="7" type="ORF">CWE22_09690</name>
</gene>
<protein>
    <recommendedName>
        <fullName evidence="9">Response regulatory domain-containing protein</fullName>
    </recommendedName>
</protein>
<dbReference type="SUPFAM" id="SSF46894">
    <property type="entry name" value="C-terminal effector domain of the bipartite response regulators"/>
    <property type="match status" value="1"/>
</dbReference>
<comment type="caution">
    <text evidence="7">The sequence shown here is derived from an EMBL/GenBank/DDBJ whole genome shotgun (WGS) entry which is preliminary data.</text>
</comment>
<evidence type="ECO:0000256" key="1">
    <source>
        <dbReference type="ARBA" id="ARBA00023125"/>
    </source>
</evidence>
<feature type="DNA-binding region" description="OmpR/PhoB-type" evidence="3">
    <location>
        <begin position="7"/>
        <end position="105"/>
    </location>
</feature>
<proteinExistence type="predicted"/>
<dbReference type="Gene3D" id="3.40.50.2300">
    <property type="match status" value="1"/>
</dbReference>
<dbReference type="GO" id="GO:0006355">
    <property type="term" value="P:regulation of DNA-templated transcription"/>
    <property type="evidence" value="ECO:0007669"/>
    <property type="project" value="InterPro"/>
</dbReference>
<dbReference type="InterPro" id="IPR016032">
    <property type="entry name" value="Sig_transdc_resp-reg_C-effctor"/>
</dbReference>
<organism evidence="7 8">
    <name type="scientific">Pseudidiomarina aestuarii</name>
    <dbReference type="NCBI Taxonomy" id="624146"/>
    <lineage>
        <taxon>Bacteria</taxon>
        <taxon>Pseudomonadati</taxon>
        <taxon>Pseudomonadota</taxon>
        <taxon>Gammaproteobacteria</taxon>
        <taxon>Alteromonadales</taxon>
        <taxon>Idiomarinaceae</taxon>
        <taxon>Pseudidiomarina</taxon>
    </lineage>
</organism>
<feature type="domain" description="OmpR/PhoB-type" evidence="6">
    <location>
        <begin position="7"/>
        <end position="105"/>
    </location>
</feature>
<dbReference type="Pfam" id="PF00486">
    <property type="entry name" value="Trans_reg_C"/>
    <property type="match status" value="1"/>
</dbReference>
<dbReference type="SUPFAM" id="SSF52172">
    <property type="entry name" value="CheY-like"/>
    <property type="match status" value="1"/>
</dbReference>
<dbReference type="InterPro" id="IPR001867">
    <property type="entry name" value="OmpR/PhoB-type_DNA-bd"/>
</dbReference>
<reference evidence="8" key="1">
    <citation type="journal article" date="2018" name="Front. Microbiol.">
        <title>Genome-Based Analysis Reveals the Taxonomy and Diversity of the Family Idiomarinaceae.</title>
        <authorList>
            <person name="Liu Y."/>
            <person name="Lai Q."/>
            <person name="Shao Z."/>
        </authorList>
    </citation>
    <scope>NUCLEOTIDE SEQUENCE [LARGE SCALE GENOMIC DNA]</scope>
    <source>
        <strain evidence="8">KYW314</strain>
    </source>
</reference>
<dbReference type="GO" id="GO:0000160">
    <property type="term" value="P:phosphorelay signal transduction system"/>
    <property type="evidence" value="ECO:0007669"/>
    <property type="project" value="InterPro"/>
</dbReference>
<keyword evidence="8" id="KW-1185">Reference proteome</keyword>
<dbReference type="InterPro" id="IPR011006">
    <property type="entry name" value="CheY-like_superfamily"/>
</dbReference>
<keyword evidence="2" id="KW-0597">Phosphoprotein</keyword>
<keyword evidence="4" id="KW-0472">Membrane</keyword>
<feature type="modified residue" description="4-aspartylphosphate" evidence="2">
    <location>
        <position position="227"/>
    </location>
</feature>
<dbReference type="AlphaFoldDB" id="A0A7Z6ZSQ4"/>
<dbReference type="EMBL" id="PIPR01000002">
    <property type="protein sequence ID" value="RUO39559.1"/>
    <property type="molecule type" value="Genomic_DNA"/>
</dbReference>
<dbReference type="Proteomes" id="UP000287766">
    <property type="component" value="Unassembled WGS sequence"/>
</dbReference>